<evidence type="ECO:0000313" key="2">
    <source>
        <dbReference type="EMBL" id="PMD17720.1"/>
    </source>
</evidence>
<dbReference type="OrthoDB" id="3557800at2759"/>
<feature type="region of interest" description="Disordered" evidence="1">
    <location>
        <begin position="65"/>
        <end position="91"/>
    </location>
</feature>
<sequence length="292" mass="31197">MLHRLPDKPDPSSASDDARLPLKYIILITASNEVAGKVQISKSVATALSCPLFEGDSLHKTAAKAAGLGASRHPTGADGGEKATSSGQNEARYQRMWLSKLTRTGYLFPEESRPAMSSEGFSGFGGASTSASTSRRGSASSIASSGSDAAVSTSSAASSFMSSGLPTARFVNRPPASVFTLSDKEKARKENKALMVVTHPELELWHKESIRQAVGEYGIAVIFVPLGERQEEELPVLKPLDPRTMKSFGSFAGMGKKARTLDEEIVVRFDGSRNVEDTIEDIVSDVKEILDD</sequence>
<reference evidence="2 3" key="1">
    <citation type="submission" date="2016-05" db="EMBL/GenBank/DDBJ databases">
        <title>A degradative enzymes factory behind the ericoid mycorrhizal symbiosis.</title>
        <authorList>
            <consortium name="DOE Joint Genome Institute"/>
            <person name="Martino E."/>
            <person name="Morin E."/>
            <person name="Grelet G."/>
            <person name="Kuo A."/>
            <person name="Kohler A."/>
            <person name="Daghino S."/>
            <person name="Barry K."/>
            <person name="Choi C."/>
            <person name="Cichocki N."/>
            <person name="Clum A."/>
            <person name="Copeland A."/>
            <person name="Hainaut M."/>
            <person name="Haridas S."/>
            <person name="Labutti K."/>
            <person name="Lindquist E."/>
            <person name="Lipzen A."/>
            <person name="Khouja H.-R."/>
            <person name="Murat C."/>
            <person name="Ohm R."/>
            <person name="Olson A."/>
            <person name="Spatafora J."/>
            <person name="Veneault-Fourrey C."/>
            <person name="Henrissat B."/>
            <person name="Grigoriev I."/>
            <person name="Martin F."/>
            <person name="Perotto S."/>
        </authorList>
    </citation>
    <scope>NUCLEOTIDE SEQUENCE [LARGE SCALE GENOMIC DNA]</scope>
    <source>
        <strain evidence="2 3">UAMH 7357</strain>
    </source>
</reference>
<keyword evidence="3" id="KW-1185">Reference proteome</keyword>
<name>A0A2J6PUL4_9HELO</name>
<dbReference type="AlphaFoldDB" id="A0A2J6PUL4"/>
<gene>
    <name evidence="2" type="ORF">NA56DRAFT_264947</name>
</gene>
<feature type="region of interest" description="Disordered" evidence="1">
    <location>
        <begin position="118"/>
        <end position="148"/>
    </location>
</feature>
<organism evidence="2 3">
    <name type="scientific">Hyaloscypha hepaticicola</name>
    <dbReference type="NCBI Taxonomy" id="2082293"/>
    <lineage>
        <taxon>Eukaryota</taxon>
        <taxon>Fungi</taxon>
        <taxon>Dikarya</taxon>
        <taxon>Ascomycota</taxon>
        <taxon>Pezizomycotina</taxon>
        <taxon>Leotiomycetes</taxon>
        <taxon>Helotiales</taxon>
        <taxon>Hyaloscyphaceae</taxon>
        <taxon>Hyaloscypha</taxon>
    </lineage>
</organism>
<dbReference type="Proteomes" id="UP000235672">
    <property type="component" value="Unassembled WGS sequence"/>
</dbReference>
<evidence type="ECO:0000313" key="3">
    <source>
        <dbReference type="Proteomes" id="UP000235672"/>
    </source>
</evidence>
<accession>A0A2J6PUL4</accession>
<protein>
    <submittedName>
        <fullName evidence="2">Uncharacterized protein</fullName>
    </submittedName>
</protein>
<evidence type="ECO:0000256" key="1">
    <source>
        <dbReference type="SAM" id="MobiDB-lite"/>
    </source>
</evidence>
<proteinExistence type="predicted"/>
<dbReference type="EMBL" id="KZ613498">
    <property type="protein sequence ID" value="PMD17720.1"/>
    <property type="molecule type" value="Genomic_DNA"/>
</dbReference>